<accession>A0A1C7LX69</accession>
<dbReference type="Proteomes" id="UP000092993">
    <property type="component" value="Unassembled WGS sequence"/>
</dbReference>
<dbReference type="CDD" id="cd21037">
    <property type="entry name" value="MLKL_NTD"/>
    <property type="match status" value="1"/>
</dbReference>
<dbReference type="EMBL" id="LUGG01000018">
    <property type="protein sequence ID" value="OBZ69290.1"/>
    <property type="molecule type" value="Genomic_DNA"/>
</dbReference>
<dbReference type="InterPro" id="IPR036537">
    <property type="entry name" value="Adaptor_Cbl_N_dom_sf"/>
</dbReference>
<dbReference type="OrthoDB" id="2746911at2759"/>
<protein>
    <recommendedName>
        <fullName evidence="3">Protein kinase domain-containing protein</fullName>
    </recommendedName>
</protein>
<reference evidence="1 2" key="1">
    <citation type="submission" date="2016-03" db="EMBL/GenBank/DDBJ databases">
        <title>Whole genome sequencing of Grifola frondosa 9006-11.</title>
        <authorList>
            <person name="Min B."/>
            <person name="Park H."/>
            <person name="Kim J.-G."/>
            <person name="Cho H."/>
            <person name="Oh Y.-L."/>
            <person name="Kong W.-S."/>
            <person name="Choi I.-G."/>
        </authorList>
    </citation>
    <scope>NUCLEOTIDE SEQUENCE [LARGE SCALE GENOMIC DNA]</scope>
    <source>
        <strain evidence="1 2">9006-11</strain>
    </source>
</reference>
<name>A0A1C7LX69_GRIFR</name>
<comment type="caution">
    <text evidence="1">The sequence shown here is derived from an EMBL/GenBank/DDBJ whole genome shotgun (WGS) entry which is preliminary data.</text>
</comment>
<proteinExistence type="predicted"/>
<dbReference type="AlphaFoldDB" id="A0A1C7LX69"/>
<evidence type="ECO:0000313" key="2">
    <source>
        <dbReference type="Proteomes" id="UP000092993"/>
    </source>
</evidence>
<evidence type="ECO:0008006" key="3">
    <source>
        <dbReference type="Google" id="ProtNLM"/>
    </source>
</evidence>
<dbReference type="InterPro" id="IPR059179">
    <property type="entry name" value="MLKL-like_MCAfunc"/>
</dbReference>
<organism evidence="1 2">
    <name type="scientific">Grifola frondosa</name>
    <name type="common">Maitake</name>
    <name type="synonym">Polyporus frondosus</name>
    <dbReference type="NCBI Taxonomy" id="5627"/>
    <lineage>
        <taxon>Eukaryota</taxon>
        <taxon>Fungi</taxon>
        <taxon>Dikarya</taxon>
        <taxon>Basidiomycota</taxon>
        <taxon>Agaricomycotina</taxon>
        <taxon>Agaricomycetes</taxon>
        <taxon>Polyporales</taxon>
        <taxon>Grifolaceae</taxon>
        <taxon>Grifola</taxon>
    </lineage>
</organism>
<evidence type="ECO:0000313" key="1">
    <source>
        <dbReference type="EMBL" id="OBZ69290.1"/>
    </source>
</evidence>
<dbReference type="Gene3D" id="1.20.930.20">
    <property type="entry name" value="Adaptor protein Cbl, N-terminal domain"/>
    <property type="match status" value="1"/>
</dbReference>
<gene>
    <name evidence="1" type="ORF">A0H81_10888</name>
</gene>
<keyword evidence="2" id="KW-1185">Reference proteome</keyword>
<sequence>MLVKVTWLLVVIFRRRNLRVHAYNSVHRDLVSLVGRTFYNARIRSSVTELPESVTLLRFFFSSHLSLLYDVADSIPVVGLKPAVAVTLHILEIANQVKSNKDDCLQLANRAADIMCLVYEELKRQDGCNPENLQERINNLEGVLRNIEAYMERKSRERFLKRLFSRYSIGGDIQQFTVKLNDAVVAFQLTSMIDVSHTAAQIKMNLNTLAVNADQHTGAILAQIRVTDSKLDKIAVETVTYAENVDKYGENDFVLTDERWVLPGGELIQPVVKRFPKKDPRFESDLQKLRELWHPNIARVVGRSRSNIDLPFIIKECTDGGFPMEDLVENLTGYHLIAFNVKILKQIYSLSQYLTERGFQWEFGTTFFSIKDVVDNKAHVLVDLDWWSLRTNMQIPYGFTGFVDINRCKFKAISSMPTDKSFHFLDDLPFSESTYHLPRWLETVQGGDLERRFEGMQNAWSVASRHNVGADTICIARGMNIYIKSWLSNEDTDSCPDLPDTLYFFARSYIWSNEALDSRPWGYWSADENDFPSTETFNVSMDGVQIKDLVYLGWISTIEVGWKQVVNGVGLSISVSGTLQHDLLKKDEVSLVEEVDRLREICG</sequence>
<dbReference type="GO" id="GO:0007166">
    <property type="term" value="P:cell surface receptor signaling pathway"/>
    <property type="evidence" value="ECO:0007669"/>
    <property type="project" value="InterPro"/>
</dbReference>